<evidence type="ECO:0000256" key="2">
    <source>
        <dbReference type="ARBA" id="ARBA00007362"/>
    </source>
</evidence>
<feature type="transmembrane region" description="Helical" evidence="3">
    <location>
        <begin position="180"/>
        <end position="200"/>
    </location>
</feature>
<dbReference type="Pfam" id="PF00892">
    <property type="entry name" value="EamA"/>
    <property type="match status" value="2"/>
</dbReference>
<dbReference type="GO" id="GO:0016020">
    <property type="term" value="C:membrane"/>
    <property type="evidence" value="ECO:0007669"/>
    <property type="project" value="InterPro"/>
</dbReference>
<dbReference type="PANTHER" id="PTHR22911:SF137">
    <property type="entry name" value="SOLUTE CARRIER FAMILY 35 MEMBER G2-RELATED"/>
    <property type="match status" value="1"/>
</dbReference>
<evidence type="ECO:0000313" key="7">
    <source>
        <dbReference type="Proteomes" id="UP000037269"/>
    </source>
</evidence>
<proteinExistence type="inferred from homology"/>
<protein>
    <submittedName>
        <fullName evidence="6">Threonine/homoserine efflux transporter RhtA</fullName>
    </submittedName>
</protein>
<dbReference type="RefSeq" id="WP_043066684.1">
    <property type="nucleotide sequence ID" value="NZ_BJOA01000040.1"/>
</dbReference>
<feature type="transmembrane region" description="Helical" evidence="3">
    <location>
        <begin position="212"/>
        <end position="235"/>
    </location>
</feature>
<evidence type="ECO:0000313" key="6">
    <source>
        <dbReference type="EMBL" id="SDJ06443.1"/>
    </source>
</evidence>
<dbReference type="GeneID" id="42305227"/>
<dbReference type="EMBL" id="FNED01000011">
    <property type="protein sequence ID" value="SDJ06443.1"/>
    <property type="molecule type" value="Genomic_DNA"/>
</dbReference>
<keyword evidence="3" id="KW-0472">Membrane</keyword>
<feature type="transmembrane region" description="Helical" evidence="3">
    <location>
        <begin position="7"/>
        <end position="28"/>
    </location>
</feature>
<keyword evidence="3" id="KW-0812">Transmembrane</keyword>
<comment type="similarity">
    <text evidence="2">Belongs to the EamA transporter family.</text>
</comment>
<keyword evidence="7" id="KW-1185">Reference proteome</keyword>
<dbReference type="Proteomes" id="UP000182836">
    <property type="component" value="Unassembled WGS sequence"/>
</dbReference>
<evidence type="ECO:0000313" key="5">
    <source>
        <dbReference type="EMBL" id="KON95503.1"/>
    </source>
</evidence>
<feature type="domain" description="EamA" evidence="4">
    <location>
        <begin position="6"/>
        <end position="135"/>
    </location>
</feature>
<dbReference type="STRING" id="47500.AF333_08455"/>
<feature type="transmembrane region" description="Helical" evidence="3">
    <location>
        <begin position="242"/>
        <end position="262"/>
    </location>
</feature>
<dbReference type="AlphaFoldDB" id="A0A0D1W8F8"/>
<organism evidence="5 7">
    <name type="scientific">Aneurinibacillus migulanus</name>
    <name type="common">Bacillus migulanus</name>
    <dbReference type="NCBI Taxonomy" id="47500"/>
    <lineage>
        <taxon>Bacteria</taxon>
        <taxon>Bacillati</taxon>
        <taxon>Bacillota</taxon>
        <taxon>Bacilli</taxon>
        <taxon>Bacillales</taxon>
        <taxon>Paenibacillaceae</taxon>
        <taxon>Aneurinibacillus group</taxon>
        <taxon>Aneurinibacillus</taxon>
    </lineage>
</organism>
<dbReference type="Proteomes" id="UP000037269">
    <property type="component" value="Unassembled WGS sequence"/>
</dbReference>
<feature type="transmembrane region" description="Helical" evidence="3">
    <location>
        <begin position="66"/>
        <end position="84"/>
    </location>
</feature>
<dbReference type="EMBL" id="LGUG01000004">
    <property type="protein sequence ID" value="KON95503.1"/>
    <property type="molecule type" value="Genomic_DNA"/>
</dbReference>
<dbReference type="PANTHER" id="PTHR22911">
    <property type="entry name" value="ACYL-MALONYL CONDENSING ENZYME-RELATED"/>
    <property type="match status" value="1"/>
</dbReference>
<gene>
    <name evidence="5" type="ORF">AF333_08455</name>
    <name evidence="6" type="ORF">SAMN04487909_11172</name>
</gene>
<feature type="transmembrane region" description="Helical" evidence="3">
    <location>
        <begin position="147"/>
        <end position="168"/>
    </location>
</feature>
<accession>A0A0D1W8F8</accession>
<dbReference type="OrthoDB" id="3180815at2"/>
<reference evidence="5 7" key="1">
    <citation type="submission" date="2015-07" db="EMBL/GenBank/DDBJ databases">
        <title>Fjat-14205 dsm 2895.</title>
        <authorList>
            <person name="Liu B."/>
            <person name="Wang J."/>
            <person name="Zhu Y."/>
            <person name="Liu G."/>
            <person name="Chen Q."/>
            <person name="Chen Z."/>
            <person name="Lan J."/>
            <person name="Che J."/>
            <person name="Ge C."/>
            <person name="Shi H."/>
            <person name="Pan Z."/>
            <person name="Liu X."/>
        </authorList>
    </citation>
    <scope>NUCLEOTIDE SEQUENCE [LARGE SCALE GENOMIC DNA]</scope>
    <source>
        <strain evidence="5 7">DSM 2895</strain>
    </source>
</reference>
<dbReference type="InterPro" id="IPR000620">
    <property type="entry name" value="EamA_dom"/>
</dbReference>
<evidence type="ECO:0000256" key="1">
    <source>
        <dbReference type="ARBA" id="ARBA00004127"/>
    </source>
</evidence>
<evidence type="ECO:0000256" key="3">
    <source>
        <dbReference type="SAM" id="Phobius"/>
    </source>
</evidence>
<keyword evidence="3" id="KW-1133">Transmembrane helix</keyword>
<feature type="transmembrane region" description="Helical" evidence="3">
    <location>
        <begin position="40"/>
        <end position="57"/>
    </location>
</feature>
<evidence type="ECO:0000259" key="4">
    <source>
        <dbReference type="Pfam" id="PF00892"/>
    </source>
</evidence>
<dbReference type="PATRIC" id="fig|47500.8.peg.806"/>
<feature type="domain" description="EamA" evidence="4">
    <location>
        <begin position="150"/>
        <end position="283"/>
    </location>
</feature>
<feature type="transmembrane region" description="Helical" evidence="3">
    <location>
        <begin position="90"/>
        <end position="111"/>
    </location>
</feature>
<sequence length="302" mass="32251">MVYWRSILFVFFGACSYGMLSTFVKLAYKAGFLPGEVSGSQMFLAMVCMWGVALLFSRQRIGGKQCIALMGVGVASGLTGILYYQSLQYVPASIAIVLLFQFTWIGVIIAAIMERKKPGIEKIVALILLMVGTLLSGDVFTGGFGQLNLIGIVFGLLSAVTYALFVIFSGRAASSGLSPYTRAAVTLTGAMLITFIIYPPSFLINGALTSGLLLYALPLALFGGIIPVLFFTLGVSHIGGGLATILSAAELPTAVLLSRIVLHENVSMLQWIGVSIILGGIAFPELIRKRRTNHTQTDTVSM</sequence>
<dbReference type="SUPFAM" id="SSF103481">
    <property type="entry name" value="Multidrug resistance efflux transporter EmrE"/>
    <property type="match status" value="2"/>
</dbReference>
<feature type="transmembrane region" description="Helical" evidence="3">
    <location>
        <begin position="268"/>
        <end position="287"/>
    </location>
</feature>
<reference evidence="6 8" key="2">
    <citation type="submission" date="2016-10" db="EMBL/GenBank/DDBJ databases">
        <authorList>
            <person name="de Groot N.N."/>
        </authorList>
    </citation>
    <scope>NUCLEOTIDE SEQUENCE [LARGE SCALE GENOMIC DNA]</scope>
    <source>
        <strain evidence="6 8">DSM 2895</strain>
    </source>
</reference>
<comment type="subcellular location">
    <subcellularLocation>
        <location evidence="1">Endomembrane system</location>
        <topology evidence="1">Multi-pass membrane protein</topology>
    </subcellularLocation>
</comment>
<dbReference type="InterPro" id="IPR037185">
    <property type="entry name" value="EmrE-like"/>
</dbReference>
<feature type="transmembrane region" description="Helical" evidence="3">
    <location>
        <begin position="123"/>
        <end position="141"/>
    </location>
</feature>
<evidence type="ECO:0000313" key="8">
    <source>
        <dbReference type="Proteomes" id="UP000182836"/>
    </source>
</evidence>
<name>A0A0D1W8F8_ANEMI</name>